<comment type="caution">
    <text evidence="1">The sequence shown here is derived from an EMBL/GenBank/DDBJ whole genome shotgun (WGS) entry which is preliminary data.</text>
</comment>
<accession>A0A7W5G3J8</accession>
<organism evidence="1 2">
    <name type="scientific">Rhizobium pisi</name>
    <dbReference type="NCBI Taxonomy" id="574561"/>
    <lineage>
        <taxon>Bacteria</taxon>
        <taxon>Pseudomonadati</taxon>
        <taxon>Pseudomonadota</taxon>
        <taxon>Alphaproteobacteria</taxon>
        <taxon>Hyphomicrobiales</taxon>
        <taxon>Rhizobiaceae</taxon>
        <taxon>Rhizobium/Agrobacterium group</taxon>
        <taxon>Rhizobium</taxon>
    </lineage>
</organism>
<name>A0A7W5G3J8_9HYPH</name>
<dbReference type="AlphaFoldDB" id="A0A7W5G3J8"/>
<sequence>MIVGLAQSSVAAQFLFRKAKQQLPNTFFASEPAGRLLSKRPDNSGRTQ</sequence>
<dbReference type="Proteomes" id="UP000518315">
    <property type="component" value="Unassembled WGS sequence"/>
</dbReference>
<gene>
    <name evidence="1" type="ORF">FHS26_006760</name>
</gene>
<keyword evidence="2" id="KW-1185">Reference proteome</keyword>
<reference evidence="1 2" key="1">
    <citation type="submission" date="2020-08" db="EMBL/GenBank/DDBJ databases">
        <title>Genomic Encyclopedia of Type Strains, Phase III (KMG-III): the genomes of soil and plant-associated and newly described type strains.</title>
        <authorList>
            <person name="Whitman W."/>
        </authorList>
    </citation>
    <scope>NUCLEOTIDE SEQUENCE [LARGE SCALE GENOMIC DNA]</scope>
    <source>
        <strain evidence="1 2">CECT 4113</strain>
    </source>
</reference>
<dbReference type="EMBL" id="JACHXH010000042">
    <property type="protein sequence ID" value="MBB3138980.1"/>
    <property type="molecule type" value="Genomic_DNA"/>
</dbReference>
<proteinExistence type="predicted"/>
<evidence type="ECO:0000313" key="2">
    <source>
        <dbReference type="Proteomes" id="UP000518315"/>
    </source>
</evidence>
<protein>
    <submittedName>
        <fullName evidence="1">Uncharacterized protein</fullName>
    </submittedName>
</protein>
<evidence type="ECO:0000313" key="1">
    <source>
        <dbReference type="EMBL" id="MBB3138980.1"/>
    </source>
</evidence>